<keyword evidence="10 12" id="KW-0131">Cell cycle</keyword>
<feature type="transmembrane region" description="Helical" evidence="12">
    <location>
        <begin position="247"/>
        <end position="264"/>
    </location>
</feature>
<comment type="caution">
    <text evidence="14">The sequence shown here is derived from an EMBL/GenBank/DDBJ whole genome shotgun (WGS) entry which is preliminary data.</text>
</comment>
<keyword evidence="12" id="KW-1003">Cell membrane</keyword>
<keyword evidence="15" id="KW-1185">Reference proteome</keyword>
<feature type="transmembrane region" description="Helical" evidence="12">
    <location>
        <begin position="346"/>
        <end position="365"/>
    </location>
</feature>
<keyword evidence="12" id="KW-0479">Metal-binding</keyword>
<feature type="transmembrane region" description="Helical" evidence="12">
    <location>
        <begin position="98"/>
        <end position="115"/>
    </location>
</feature>
<comment type="cofactor">
    <cofactor evidence="12">
        <name>Mg(2+)</name>
        <dbReference type="ChEBI" id="CHEBI:18420"/>
    </cofactor>
</comment>
<feature type="transmembrane region" description="Helical" evidence="12">
    <location>
        <begin position="20"/>
        <end position="44"/>
    </location>
</feature>
<name>A0ABT7AGY0_9HYPH</name>
<dbReference type="NCBIfam" id="TIGR00445">
    <property type="entry name" value="mraY"/>
    <property type="match status" value="1"/>
</dbReference>
<reference evidence="14 15" key="1">
    <citation type="submission" date="2023-05" db="EMBL/GenBank/DDBJ databases">
        <title>Chelatococcus sp. nov., a moderately thermophilic bacterium isolated from hot spring microbial mat.</title>
        <authorList>
            <person name="Hu C.-J."/>
            <person name="Li W.-J."/>
        </authorList>
    </citation>
    <scope>NUCLEOTIDE SEQUENCE [LARGE SCALE GENOMIC DNA]</scope>
    <source>
        <strain evidence="14 15">SYSU G07232</strain>
    </source>
</reference>
<comment type="subcellular location">
    <subcellularLocation>
        <location evidence="12">Cell membrane</location>
        <topology evidence="12">Multi-pass membrane protein</topology>
    </subcellularLocation>
    <subcellularLocation>
        <location evidence="1">Membrane</location>
        <topology evidence="1">Multi-pass membrane protein</topology>
    </subcellularLocation>
</comment>
<evidence type="ECO:0000313" key="14">
    <source>
        <dbReference type="EMBL" id="MDJ1158614.1"/>
    </source>
</evidence>
<dbReference type="PANTHER" id="PTHR22926:SF5">
    <property type="entry name" value="PHOSPHO-N-ACETYLMURAMOYL-PENTAPEPTIDE-TRANSFERASE HOMOLOG"/>
    <property type="match status" value="1"/>
</dbReference>
<dbReference type="PANTHER" id="PTHR22926">
    <property type="entry name" value="PHOSPHO-N-ACETYLMURAMOYL-PENTAPEPTIDE-TRANSFERASE"/>
    <property type="match status" value="1"/>
</dbReference>
<evidence type="ECO:0000256" key="11">
    <source>
        <dbReference type="ARBA" id="ARBA00023316"/>
    </source>
</evidence>
<gene>
    <name evidence="12 14" type="primary">mraY</name>
    <name evidence="14" type="ORF">QNA08_10240</name>
</gene>
<evidence type="ECO:0000256" key="12">
    <source>
        <dbReference type="HAMAP-Rule" id="MF_00038"/>
    </source>
</evidence>
<evidence type="ECO:0000256" key="4">
    <source>
        <dbReference type="ARBA" id="ARBA00022679"/>
    </source>
</evidence>
<comment type="catalytic activity">
    <reaction evidence="12">
        <text>UDP-N-acetyl-alpha-D-muramoyl-L-alanyl-gamma-D-glutamyl-meso-2,6-diaminopimeloyl-D-alanyl-D-alanine + di-trans,octa-cis-undecaprenyl phosphate = di-trans,octa-cis-undecaprenyl diphospho-N-acetyl-alpha-D-muramoyl-L-alanyl-D-glutamyl-meso-2,6-diaminopimeloyl-D-alanyl-D-alanine + UMP</text>
        <dbReference type="Rhea" id="RHEA:28386"/>
        <dbReference type="ChEBI" id="CHEBI:57865"/>
        <dbReference type="ChEBI" id="CHEBI:60392"/>
        <dbReference type="ChEBI" id="CHEBI:61386"/>
        <dbReference type="ChEBI" id="CHEBI:61387"/>
        <dbReference type="EC" id="2.7.8.13"/>
    </reaction>
</comment>
<dbReference type="EC" id="2.7.8.13" evidence="12 13"/>
<sequence>MLTWLADLSAAIPVLNVFRYITFRTGAATATGLFFVFMFGPAIISMLRVRQGKGQPIREDGPQSHLLTKKGTPTMGGLMILSGVIVSTLLWANLRNPYVWIVLLVTVGFGAIGFYDDFLKVTKQSHKGFSGRSRLAIEALIAGLACIAIVIASRGALPPARDMLATSVAIPFFKDVLLDLGWFFVVFGAFIIVAAGNSVNLTDGLDGLAIVPVMIAAATFGFIAYLAGNAIFANYLQIHFVPGTGELAVICGALIGAGIGFLWFNAPPAQIFMGDTGSLALGGLIGTIAVATKHEIVLAIVGGLFVLEALSVIIQVASFKLTGKRVFKMAPIHHHFEQLGWTEPQVVIRFWIISVVLALVGLSTLKLR</sequence>
<feature type="transmembrane region" description="Helical" evidence="12">
    <location>
        <begin position="135"/>
        <end position="156"/>
    </location>
</feature>
<feature type="transmembrane region" description="Helical" evidence="12">
    <location>
        <begin position="176"/>
        <end position="195"/>
    </location>
</feature>
<evidence type="ECO:0000256" key="1">
    <source>
        <dbReference type="ARBA" id="ARBA00004141"/>
    </source>
</evidence>
<keyword evidence="6 12" id="KW-0133">Cell shape</keyword>
<evidence type="ECO:0000256" key="5">
    <source>
        <dbReference type="ARBA" id="ARBA00022692"/>
    </source>
</evidence>
<proteinExistence type="inferred from homology"/>
<dbReference type="CDD" id="cd06852">
    <property type="entry name" value="GT_MraY"/>
    <property type="match status" value="1"/>
</dbReference>
<evidence type="ECO:0000313" key="15">
    <source>
        <dbReference type="Proteomes" id="UP001321492"/>
    </source>
</evidence>
<dbReference type="Pfam" id="PF10555">
    <property type="entry name" value="MraY_sig1"/>
    <property type="match status" value="1"/>
</dbReference>
<dbReference type="Pfam" id="PF00953">
    <property type="entry name" value="Glycos_transf_4"/>
    <property type="match status" value="1"/>
</dbReference>
<evidence type="ECO:0000256" key="10">
    <source>
        <dbReference type="ARBA" id="ARBA00023306"/>
    </source>
</evidence>
<keyword evidence="7 12" id="KW-0573">Peptidoglycan synthesis</keyword>
<comment type="similarity">
    <text evidence="2 12">Belongs to the glycosyltransferase 4 family. MraY subfamily.</text>
</comment>
<comment type="function">
    <text evidence="12">Catalyzes the initial step of the lipid cycle reactions in the biosynthesis of the cell wall peptidoglycan: transfers peptidoglycan precursor phospho-MurNAc-pentapeptide from UDP-MurNAc-pentapeptide onto the lipid carrier undecaprenyl phosphate, yielding undecaprenyl-pyrophosphoryl-MurNAc-pentapeptide, known as lipid I.</text>
</comment>
<dbReference type="EMBL" id="JASJEV010000005">
    <property type="protein sequence ID" value="MDJ1158614.1"/>
    <property type="molecule type" value="Genomic_DNA"/>
</dbReference>
<keyword evidence="5 12" id="KW-0812">Transmembrane</keyword>
<keyword evidence="3 12" id="KW-0132">Cell division</keyword>
<dbReference type="InterPro" id="IPR018480">
    <property type="entry name" value="PNAcMuramoyl-5peptid_Trfase_CS"/>
</dbReference>
<dbReference type="PROSITE" id="PS01348">
    <property type="entry name" value="MRAY_2"/>
    <property type="match status" value="1"/>
</dbReference>
<evidence type="ECO:0000256" key="3">
    <source>
        <dbReference type="ARBA" id="ARBA00022618"/>
    </source>
</evidence>
<accession>A0ABT7AGY0</accession>
<evidence type="ECO:0000256" key="9">
    <source>
        <dbReference type="ARBA" id="ARBA00023136"/>
    </source>
</evidence>
<evidence type="ECO:0000256" key="2">
    <source>
        <dbReference type="ARBA" id="ARBA00005583"/>
    </source>
</evidence>
<keyword evidence="12" id="KW-0460">Magnesium</keyword>
<evidence type="ECO:0000256" key="8">
    <source>
        <dbReference type="ARBA" id="ARBA00022989"/>
    </source>
</evidence>
<organism evidence="14 15">
    <name type="scientific">Chelatococcus albus</name>
    <dbReference type="NCBI Taxonomy" id="3047466"/>
    <lineage>
        <taxon>Bacteria</taxon>
        <taxon>Pseudomonadati</taxon>
        <taxon>Pseudomonadota</taxon>
        <taxon>Alphaproteobacteria</taxon>
        <taxon>Hyphomicrobiales</taxon>
        <taxon>Chelatococcaceae</taxon>
        <taxon>Chelatococcus</taxon>
    </lineage>
</organism>
<evidence type="ECO:0000256" key="7">
    <source>
        <dbReference type="ARBA" id="ARBA00022984"/>
    </source>
</evidence>
<dbReference type="Proteomes" id="UP001321492">
    <property type="component" value="Unassembled WGS sequence"/>
</dbReference>
<evidence type="ECO:0000256" key="6">
    <source>
        <dbReference type="ARBA" id="ARBA00022960"/>
    </source>
</evidence>
<feature type="transmembrane region" description="Helical" evidence="12">
    <location>
        <begin position="296"/>
        <end position="319"/>
    </location>
</feature>
<dbReference type="HAMAP" id="MF_00038">
    <property type="entry name" value="MraY"/>
    <property type="match status" value="1"/>
</dbReference>
<comment type="pathway">
    <text evidence="12">Cell wall biogenesis; peptidoglycan biosynthesis.</text>
</comment>
<dbReference type="InterPro" id="IPR003524">
    <property type="entry name" value="PNAcMuramoyl-5peptid_Trfase"/>
</dbReference>
<feature type="transmembrane region" description="Helical" evidence="12">
    <location>
        <begin position="271"/>
        <end position="290"/>
    </location>
</feature>
<keyword evidence="11 12" id="KW-0961">Cell wall biogenesis/degradation</keyword>
<protein>
    <recommendedName>
        <fullName evidence="12 13">Phospho-N-acetylmuramoyl-pentapeptide-transferase</fullName>
        <ecNumber evidence="12 13">2.7.8.13</ecNumber>
    </recommendedName>
    <alternativeName>
        <fullName evidence="12">UDP-MurNAc-pentapeptide phosphotransferase</fullName>
    </alternativeName>
</protein>
<feature type="transmembrane region" description="Helical" evidence="12">
    <location>
        <begin position="74"/>
        <end position="92"/>
    </location>
</feature>
<dbReference type="InterPro" id="IPR000715">
    <property type="entry name" value="Glycosyl_transferase_4"/>
</dbReference>
<dbReference type="PROSITE" id="PS01347">
    <property type="entry name" value="MRAY_1"/>
    <property type="match status" value="1"/>
</dbReference>
<feature type="transmembrane region" description="Helical" evidence="12">
    <location>
        <begin position="207"/>
        <end position="227"/>
    </location>
</feature>
<keyword evidence="4 12" id="KW-0808">Transferase</keyword>
<dbReference type="GO" id="GO:0016740">
    <property type="term" value="F:transferase activity"/>
    <property type="evidence" value="ECO:0007669"/>
    <property type="project" value="UniProtKB-KW"/>
</dbReference>
<keyword evidence="9 12" id="KW-0472">Membrane</keyword>
<dbReference type="RefSeq" id="WP_283740597.1">
    <property type="nucleotide sequence ID" value="NZ_JASJEV010000005.1"/>
</dbReference>
<keyword evidence="8 12" id="KW-1133">Transmembrane helix</keyword>
<evidence type="ECO:0000256" key="13">
    <source>
        <dbReference type="NCBIfam" id="TIGR00445"/>
    </source>
</evidence>